<name>A7EDD9_SCLS1</name>
<dbReference type="AlphaFoldDB" id="A7EDD9"/>
<proteinExistence type="predicted"/>
<evidence type="ECO:0000313" key="3">
    <source>
        <dbReference type="Proteomes" id="UP000001312"/>
    </source>
</evidence>
<feature type="compositionally biased region" description="Basic and acidic residues" evidence="1">
    <location>
        <begin position="1"/>
        <end position="22"/>
    </location>
</feature>
<feature type="region of interest" description="Disordered" evidence="1">
    <location>
        <begin position="1"/>
        <end position="30"/>
    </location>
</feature>
<dbReference type="InParanoid" id="A7EDD9"/>
<gene>
    <name evidence="2" type="ORF">SS1G_03329</name>
</gene>
<dbReference type="EMBL" id="CH476624">
    <property type="protein sequence ID" value="EDO00855.1"/>
    <property type="molecule type" value="Genomic_DNA"/>
</dbReference>
<protein>
    <submittedName>
        <fullName evidence="2">Uncharacterized protein</fullName>
    </submittedName>
</protein>
<dbReference type="HOGENOM" id="CLU_3088673_0_0_1"/>
<reference evidence="3" key="1">
    <citation type="journal article" date="2011" name="PLoS Genet.">
        <title>Genomic analysis of the necrotrophic fungal pathogens Sclerotinia sclerotiorum and Botrytis cinerea.</title>
        <authorList>
            <person name="Amselem J."/>
            <person name="Cuomo C.A."/>
            <person name="van Kan J.A."/>
            <person name="Viaud M."/>
            <person name="Benito E.P."/>
            <person name="Couloux A."/>
            <person name="Coutinho P.M."/>
            <person name="de Vries R.P."/>
            <person name="Dyer P.S."/>
            <person name="Fillinger S."/>
            <person name="Fournier E."/>
            <person name="Gout L."/>
            <person name="Hahn M."/>
            <person name="Kohn L."/>
            <person name="Lapalu N."/>
            <person name="Plummer K.M."/>
            <person name="Pradier J.M."/>
            <person name="Quevillon E."/>
            <person name="Sharon A."/>
            <person name="Simon A."/>
            <person name="ten Have A."/>
            <person name="Tudzynski B."/>
            <person name="Tudzynski P."/>
            <person name="Wincker P."/>
            <person name="Andrew M."/>
            <person name="Anthouard V."/>
            <person name="Beever R.E."/>
            <person name="Beffa R."/>
            <person name="Benoit I."/>
            <person name="Bouzid O."/>
            <person name="Brault B."/>
            <person name="Chen Z."/>
            <person name="Choquer M."/>
            <person name="Collemare J."/>
            <person name="Cotton P."/>
            <person name="Danchin E.G."/>
            <person name="Da Silva C."/>
            <person name="Gautier A."/>
            <person name="Giraud C."/>
            <person name="Giraud T."/>
            <person name="Gonzalez C."/>
            <person name="Grossetete S."/>
            <person name="Guldener U."/>
            <person name="Henrissat B."/>
            <person name="Howlett B.J."/>
            <person name="Kodira C."/>
            <person name="Kretschmer M."/>
            <person name="Lappartient A."/>
            <person name="Leroch M."/>
            <person name="Levis C."/>
            <person name="Mauceli E."/>
            <person name="Neuveglise C."/>
            <person name="Oeser B."/>
            <person name="Pearson M."/>
            <person name="Poulain J."/>
            <person name="Poussereau N."/>
            <person name="Quesneville H."/>
            <person name="Rascle C."/>
            <person name="Schumacher J."/>
            <person name="Segurens B."/>
            <person name="Sexton A."/>
            <person name="Silva E."/>
            <person name="Sirven C."/>
            <person name="Soanes D.M."/>
            <person name="Talbot N.J."/>
            <person name="Templeton M."/>
            <person name="Yandava C."/>
            <person name="Yarden O."/>
            <person name="Zeng Q."/>
            <person name="Rollins J.A."/>
            <person name="Lebrun M.H."/>
            <person name="Dickman M."/>
        </authorList>
    </citation>
    <scope>NUCLEOTIDE SEQUENCE [LARGE SCALE GENOMIC DNA]</scope>
    <source>
        <strain evidence="3">ATCC 18683 / 1980 / Ss-1</strain>
    </source>
</reference>
<organism evidence="2 3">
    <name type="scientific">Sclerotinia sclerotiorum (strain ATCC 18683 / 1980 / Ss-1)</name>
    <name type="common">White mold</name>
    <name type="synonym">Whetzelinia sclerotiorum</name>
    <dbReference type="NCBI Taxonomy" id="665079"/>
    <lineage>
        <taxon>Eukaryota</taxon>
        <taxon>Fungi</taxon>
        <taxon>Dikarya</taxon>
        <taxon>Ascomycota</taxon>
        <taxon>Pezizomycotina</taxon>
        <taxon>Leotiomycetes</taxon>
        <taxon>Helotiales</taxon>
        <taxon>Sclerotiniaceae</taxon>
        <taxon>Sclerotinia</taxon>
    </lineage>
</organism>
<keyword evidence="3" id="KW-1185">Reference proteome</keyword>
<evidence type="ECO:0000256" key="1">
    <source>
        <dbReference type="SAM" id="MobiDB-lite"/>
    </source>
</evidence>
<sequence length="52" mass="5744">MEYEAAERADQTSPDSERDKPSNKLKARSAHYVGTVECGIEKKDSEASIGEE</sequence>
<evidence type="ECO:0000313" key="2">
    <source>
        <dbReference type="EMBL" id="EDO00855.1"/>
    </source>
</evidence>
<dbReference type="GeneID" id="5491729"/>
<accession>A7EDD9</accession>
<dbReference type="RefSeq" id="XP_001595240.1">
    <property type="nucleotide sequence ID" value="XM_001595190.1"/>
</dbReference>
<dbReference type="Proteomes" id="UP000001312">
    <property type="component" value="Unassembled WGS sequence"/>
</dbReference>
<dbReference type="KEGG" id="ssl:SS1G_03329"/>